<keyword evidence="8" id="KW-0472">Membrane</keyword>
<dbReference type="FunFam" id="1.25.40.10:FF:000066">
    <property type="entry name" value="Tetratricopeptide repeat domain 7A"/>
    <property type="match status" value="1"/>
</dbReference>
<name>A0A7K4XHA8_REGSA</name>
<evidence type="ECO:0000256" key="2">
    <source>
        <dbReference type="ARBA" id="ARBA00004496"/>
    </source>
</evidence>
<feature type="domain" description="Tetratricopeptide repeat protein 7 N-terminal" evidence="12">
    <location>
        <begin position="2"/>
        <end position="263"/>
    </location>
</feature>
<dbReference type="SUPFAM" id="SSF48452">
    <property type="entry name" value="TPR-like"/>
    <property type="match status" value="2"/>
</dbReference>
<dbReference type="Proteomes" id="UP000529728">
    <property type="component" value="Unassembled WGS sequence"/>
</dbReference>
<dbReference type="Gene3D" id="1.25.40.10">
    <property type="entry name" value="Tetratricopeptide repeat domain"/>
    <property type="match status" value="2"/>
</dbReference>
<organism evidence="13 14">
    <name type="scientific">Regulus satrapa</name>
    <name type="common">Golden-crowned kinglet</name>
    <dbReference type="NCBI Taxonomy" id="13245"/>
    <lineage>
        <taxon>Eukaryota</taxon>
        <taxon>Metazoa</taxon>
        <taxon>Chordata</taxon>
        <taxon>Craniata</taxon>
        <taxon>Vertebrata</taxon>
        <taxon>Euteleostomi</taxon>
        <taxon>Archelosauria</taxon>
        <taxon>Archosauria</taxon>
        <taxon>Dinosauria</taxon>
        <taxon>Saurischia</taxon>
        <taxon>Theropoda</taxon>
        <taxon>Coelurosauria</taxon>
        <taxon>Aves</taxon>
        <taxon>Neognathae</taxon>
        <taxon>Neoaves</taxon>
        <taxon>Telluraves</taxon>
        <taxon>Australaves</taxon>
        <taxon>Passeriformes</taxon>
        <taxon>Regulidae</taxon>
        <taxon>Regulus</taxon>
    </lineage>
</organism>
<evidence type="ECO:0000256" key="1">
    <source>
        <dbReference type="ARBA" id="ARBA00004236"/>
    </source>
</evidence>
<dbReference type="OrthoDB" id="29013at2759"/>
<keyword evidence="5" id="KW-0597">Phosphoprotein</keyword>
<evidence type="ECO:0000313" key="14">
    <source>
        <dbReference type="Proteomes" id="UP000529728"/>
    </source>
</evidence>
<dbReference type="InterPro" id="IPR051722">
    <property type="entry name" value="Endocytosis_PI4K-reg_protein"/>
</dbReference>
<feature type="repeat" description="TPR" evidence="11">
    <location>
        <begin position="766"/>
        <end position="799"/>
    </location>
</feature>
<dbReference type="Pfam" id="PF19440">
    <property type="entry name" value="TTC7_N"/>
    <property type="match status" value="2"/>
</dbReference>
<evidence type="ECO:0000256" key="9">
    <source>
        <dbReference type="ARBA" id="ARBA00054379"/>
    </source>
</evidence>
<keyword evidence="14" id="KW-1185">Reference proteome</keyword>
<evidence type="ECO:0000256" key="4">
    <source>
        <dbReference type="ARBA" id="ARBA00022490"/>
    </source>
</evidence>
<evidence type="ECO:0000256" key="5">
    <source>
        <dbReference type="ARBA" id="ARBA00022553"/>
    </source>
</evidence>
<keyword evidence="3" id="KW-1003">Cell membrane</keyword>
<dbReference type="GO" id="GO:0072659">
    <property type="term" value="P:protein localization to plasma membrane"/>
    <property type="evidence" value="ECO:0007669"/>
    <property type="project" value="TreeGrafter"/>
</dbReference>
<evidence type="ECO:0000256" key="7">
    <source>
        <dbReference type="ARBA" id="ARBA00022803"/>
    </source>
</evidence>
<comment type="caution">
    <text evidence="13">The sequence shown here is derived from an EMBL/GenBank/DDBJ whole genome shotgun (WGS) entry which is preliminary data.</text>
</comment>
<accession>A0A7K4XHA8</accession>
<dbReference type="GO" id="GO:0005886">
    <property type="term" value="C:plasma membrane"/>
    <property type="evidence" value="ECO:0007669"/>
    <property type="project" value="UniProtKB-SubCell"/>
</dbReference>
<keyword evidence="6" id="KW-0677">Repeat</keyword>
<evidence type="ECO:0000313" key="13">
    <source>
        <dbReference type="EMBL" id="NWR46313.1"/>
    </source>
</evidence>
<keyword evidence="7 11" id="KW-0802">TPR repeat</keyword>
<protein>
    <recommendedName>
        <fullName evidence="10">Tetratricopeptide repeat protein 7A</fullName>
    </recommendedName>
</protein>
<evidence type="ECO:0000256" key="11">
    <source>
        <dbReference type="PROSITE-ProRule" id="PRU00339"/>
    </source>
</evidence>
<evidence type="ECO:0000256" key="8">
    <source>
        <dbReference type="ARBA" id="ARBA00023136"/>
    </source>
</evidence>
<evidence type="ECO:0000259" key="12">
    <source>
        <dbReference type="Pfam" id="PF19440"/>
    </source>
</evidence>
<dbReference type="PANTHER" id="PTHR23083">
    <property type="entry name" value="TETRATRICOPEPTIDE REPEAT PROTEIN, TPR"/>
    <property type="match status" value="1"/>
</dbReference>
<feature type="non-terminal residue" evidence="13">
    <location>
        <position position="811"/>
    </location>
</feature>
<feature type="non-terminal residue" evidence="13">
    <location>
        <position position="1"/>
    </location>
</feature>
<dbReference type="SMART" id="SM00028">
    <property type="entry name" value="TPR"/>
    <property type="match status" value="7"/>
</dbReference>
<dbReference type="Pfam" id="PF13432">
    <property type="entry name" value="TPR_16"/>
    <property type="match status" value="1"/>
</dbReference>
<dbReference type="GO" id="GO:0046854">
    <property type="term" value="P:phosphatidylinositol phosphate biosynthetic process"/>
    <property type="evidence" value="ECO:0007669"/>
    <property type="project" value="TreeGrafter"/>
</dbReference>
<sequence>SEDHGSLLLAEALLEECLKENFAKLKDSIPLSEKSEPKLSEAKQYLTNILSRGKLRPKYMTEAMLILGKLHYVEGCYRDAISMYAKAGIDDISTKDEPLYVLRLVTEAFVIKGLSLERSTNSIASRARACEREEEVMACFERACVIAQVYLQELEKTLNNTHSRTIKGSSVTYSEFELSYFLEAALQSAYVTQLKKGNIVKGMRSLREILRTVETKATQTFKMVREWEMGGWGSLLAQVLLHSLSEDCYWSPLSDPLPEFMNKEYQSYYDIYSMLSMTAILKCCILAICLIFLLLQDWGVFFPLVPVCANRDAVISRAPEQQQDRAVSLQDASAVYDLLSITLGRRGQYVMLSECLERAMKFAFDEFHLWYQLALSMVACGKSAYAVSVLKECAKLRPTDPTVPLLAAKVCIGSLHWLEEGEHFAKMVIDLGEDAGESLAKGYLALGLTYSLQATDATLKSTQDELNKKALQALERARDLAPEDHQIILYLSLQLALVRQISDAISHLQEALQLCKDDMNSLHLLALLFSAQKHYQHALDVINMAVVEYPESFSLLFTKVKLEWIHKGPEEALVTCRHMLQLWQMVHNVLLHSGSEKESSVTETPVIKKHNGLHLTLPDAHDTDTGSQRASSLAASRLEQAMSEITMQSSSMKQGPMKLWTTLGQIWLQAAELFLEQQHLKEAGFCTQEAASLFPTSHAVLYMRGRLAEMKGNLEEAKQLYDAALTVNPAGVEIMHSLGLVLSRLGRRELAQKVLRDAIRVQTTSHIAWNSLGEVLQAQGKNEAAIECFLTALELESSSPVIPFTVIPREL</sequence>
<feature type="repeat" description="TPR" evidence="11">
    <location>
        <begin position="698"/>
        <end position="731"/>
    </location>
</feature>
<comment type="function">
    <text evidence="9">Component of a complex required to localize phosphatidylinositol 4-kinase (PI4K) to the plasma membrane. The complex acts as a regulator of phosphatidylinositol 4-phosphate (PtdIns(4)P) synthesis. In the complex, plays a central role in bridging PI4KA to EFR3B and HYCC1, via direct interactions.</text>
</comment>
<dbReference type="InterPro" id="IPR045819">
    <property type="entry name" value="TTC7_N"/>
</dbReference>
<keyword evidence="4" id="KW-0963">Cytoplasm</keyword>
<dbReference type="FunFam" id="1.25.40.10:FF:000105">
    <property type="entry name" value="Tetratricopeptide repeat domain 7A"/>
    <property type="match status" value="1"/>
</dbReference>
<gene>
    <name evidence="13" type="primary">Ttc7a</name>
    <name evidence="13" type="ORF">REGSAT_R12153</name>
</gene>
<evidence type="ECO:0000256" key="6">
    <source>
        <dbReference type="ARBA" id="ARBA00022737"/>
    </source>
</evidence>
<dbReference type="InterPro" id="IPR019734">
    <property type="entry name" value="TPR_rpt"/>
</dbReference>
<dbReference type="AlphaFoldDB" id="A0A7K4XHA8"/>
<dbReference type="GO" id="GO:0005737">
    <property type="term" value="C:cytoplasm"/>
    <property type="evidence" value="ECO:0007669"/>
    <property type="project" value="UniProtKB-SubCell"/>
</dbReference>
<dbReference type="InterPro" id="IPR011990">
    <property type="entry name" value="TPR-like_helical_dom_sf"/>
</dbReference>
<proteinExistence type="predicted"/>
<dbReference type="PANTHER" id="PTHR23083:SF475">
    <property type="entry name" value="TETRATRICOPEPTIDE REPEAT PROTEIN 7A"/>
    <property type="match status" value="1"/>
</dbReference>
<dbReference type="EMBL" id="VWZN01009789">
    <property type="protein sequence ID" value="NWR46313.1"/>
    <property type="molecule type" value="Genomic_DNA"/>
</dbReference>
<reference evidence="13 14" key="1">
    <citation type="submission" date="2019-09" db="EMBL/GenBank/DDBJ databases">
        <title>Bird 10,000 Genomes (B10K) Project - Family phase.</title>
        <authorList>
            <person name="Zhang G."/>
        </authorList>
    </citation>
    <scope>NUCLEOTIDE SEQUENCE [LARGE SCALE GENOMIC DNA]</scope>
    <source>
        <strain evidence="13">B10K-DU-001-18</strain>
        <tissue evidence="13">Muscle</tissue>
    </source>
</reference>
<comment type="subcellular location">
    <subcellularLocation>
        <location evidence="1">Cell membrane</location>
    </subcellularLocation>
    <subcellularLocation>
        <location evidence="2">Cytoplasm</location>
    </subcellularLocation>
</comment>
<evidence type="ECO:0000256" key="3">
    <source>
        <dbReference type="ARBA" id="ARBA00022475"/>
    </source>
</evidence>
<feature type="domain" description="Tetratricopeptide repeat protein 7 N-terminal" evidence="12">
    <location>
        <begin position="308"/>
        <end position="356"/>
    </location>
</feature>
<dbReference type="PROSITE" id="PS50005">
    <property type="entry name" value="TPR"/>
    <property type="match status" value="2"/>
</dbReference>
<dbReference type="Pfam" id="PF13181">
    <property type="entry name" value="TPR_8"/>
    <property type="match status" value="1"/>
</dbReference>
<evidence type="ECO:0000256" key="10">
    <source>
        <dbReference type="ARBA" id="ARBA00073841"/>
    </source>
</evidence>